<proteinExistence type="predicted"/>
<gene>
    <name evidence="1" type="ORF">CCUR1050_LOCUS31539</name>
</gene>
<organism evidence="1">
    <name type="scientific">Cryptomonas curvata</name>
    <dbReference type="NCBI Taxonomy" id="233186"/>
    <lineage>
        <taxon>Eukaryota</taxon>
        <taxon>Cryptophyceae</taxon>
        <taxon>Cryptomonadales</taxon>
        <taxon>Cryptomonadaceae</taxon>
        <taxon>Cryptomonas</taxon>
    </lineage>
</organism>
<dbReference type="EMBL" id="HBEZ01057508">
    <property type="protein sequence ID" value="CAD8659968.1"/>
    <property type="molecule type" value="Transcribed_RNA"/>
</dbReference>
<reference evidence="1" key="1">
    <citation type="submission" date="2021-01" db="EMBL/GenBank/DDBJ databases">
        <authorList>
            <person name="Corre E."/>
            <person name="Pelletier E."/>
            <person name="Niang G."/>
            <person name="Scheremetjew M."/>
            <person name="Finn R."/>
            <person name="Kale V."/>
            <person name="Holt S."/>
            <person name="Cochrane G."/>
            <person name="Meng A."/>
            <person name="Brown T."/>
            <person name="Cohen L."/>
        </authorList>
    </citation>
    <scope>NUCLEOTIDE SEQUENCE</scope>
    <source>
        <strain evidence="1">CCAP979/52</strain>
    </source>
</reference>
<dbReference type="Gene3D" id="3.40.50.1820">
    <property type="entry name" value="alpha/beta hydrolase"/>
    <property type="match status" value="1"/>
</dbReference>
<dbReference type="AlphaFoldDB" id="A0A7S0N4J5"/>
<evidence type="ECO:0008006" key="2">
    <source>
        <dbReference type="Google" id="ProtNLM"/>
    </source>
</evidence>
<name>A0A7S0N4J5_9CRYP</name>
<dbReference type="PANTHER" id="PTHR12277">
    <property type="entry name" value="ALPHA/BETA HYDROLASE DOMAIN-CONTAINING PROTEIN"/>
    <property type="match status" value="1"/>
</dbReference>
<dbReference type="InterPro" id="IPR029058">
    <property type="entry name" value="AB_hydrolase_fold"/>
</dbReference>
<protein>
    <recommendedName>
        <fullName evidence="2">Serine aminopeptidase S33 domain-containing protein</fullName>
    </recommendedName>
</protein>
<sequence length="334" mass="36296">MSFFGEITEAYKSHHIINDFLFPGSSKTAYGWDTFKQDELICLSTGGADNLIIPCLLLRGRSARPSKDGEEKRHQHASTLLIYCHANSEDLGSIYPCAQWLCQMMGVHVLVPEYPGYGLCTGNPCEDTVNRAVLAACTFAKDALRWDLDHILIYGRSIGTGPALNAARLGRVGGLVLVSPYTNIRDIIETHVGSVIALIAAGASDWDNRSMIRNVAVPILLIHGTADDIIPCNHSEELHELCQAPKRLVLLERVGHQDMDLLYALVHASPDMFPLLDLPRAIDLSTVAPLISGSKGPTAVPVFNLSNLDDPAQASPWGSNAGEMFIGGRNVFVL</sequence>
<dbReference type="SUPFAM" id="SSF53474">
    <property type="entry name" value="alpha/beta-Hydrolases"/>
    <property type="match status" value="1"/>
</dbReference>
<evidence type="ECO:0000313" key="1">
    <source>
        <dbReference type="EMBL" id="CAD8659968.1"/>
    </source>
</evidence>
<dbReference type="PANTHER" id="PTHR12277:SF197">
    <property type="entry name" value="CHROMOSOME UNDETERMINED SCAFFOLD_38, WHOLE GENOME SHOTGUN SEQUENCE"/>
    <property type="match status" value="1"/>
</dbReference>
<accession>A0A7S0N4J5</accession>